<accession>A0A8H6X2K7</accession>
<protein>
    <submittedName>
        <fullName evidence="2">Uncharacterized protein</fullName>
    </submittedName>
</protein>
<proteinExistence type="predicted"/>
<feature type="region of interest" description="Disordered" evidence="1">
    <location>
        <begin position="688"/>
        <end position="721"/>
    </location>
</feature>
<name>A0A8H6X2K7_9AGAR</name>
<organism evidence="2 3">
    <name type="scientific">Mycena sanguinolenta</name>
    <dbReference type="NCBI Taxonomy" id="230812"/>
    <lineage>
        <taxon>Eukaryota</taxon>
        <taxon>Fungi</taxon>
        <taxon>Dikarya</taxon>
        <taxon>Basidiomycota</taxon>
        <taxon>Agaricomycotina</taxon>
        <taxon>Agaricomycetes</taxon>
        <taxon>Agaricomycetidae</taxon>
        <taxon>Agaricales</taxon>
        <taxon>Marasmiineae</taxon>
        <taxon>Mycenaceae</taxon>
        <taxon>Mycena</taxon>
    </lineage>
</organism>
<dbReference type="EMBL" id="JACAZH010000057">
    <property type="protein sequence ID" value="KAF7333255.1"/>
    <property type="molecule type" value="Genomic_DNA"/>
</dbReference>
<gene>
    <name evidence="2" type="ORF">MSAN_02427600</name>
</gene>
<feature type="compositionally biased region" description="Basic and acidic residues" evidence="1">
    <location>
        <begin position="703"/>
        <end position="721"/>
    </location>
</feature>
<evidence type="ECO:0000313" key="2">
    <source>
        <dbReference type="EMBL" id="KAF7333255.1"/>
    </source>
</evidence>
<keyword evidence="3" id="KW-1185">Reference proteome</keyword>
<evidence type="ECO:0000256" key="1">
    <source>
        <dbReference type="SAM" id="MobiDB-lite"/>
    </source>
</evidence>
<dbReference type="Proteomes" id="UP000623467">
    <property type="component" value="Unassembled WGS sequence"/>
</dbReference>
<evidence type="ECO:0000313" key="3">
    <source>
        <dbReference type="Proteomes" id="UP000623467"/>
    </source>
</evidence>
<dbReference type="OrthoDB" id="3246627at2759"/>
<reference evidence="2" key="1">
    <citation type="submission" date="2020-05" db="EMBL/GenBank/DDBJ databases">
        <title>Mycena genomes resolve the evolution of fungal bioluminescence.</title>
        <authorList>
            <person name="Tsai I.J."/>
        </authorList>
    </citation>
    <scope>NUCLEOTIDE SEQUENCE</scope>
    <source>
        <strain evidence="2">160909Yilan</strain>
    </source>
</reference>
<dbReference type="AlphaFoldDB" id="A0A8H6X2K7"/>
<sequence length="794" mass="89368">MKLVTETEIRMRELLDQSDAETTRLKSLLHDSRRKVRTIQMQNLRSRRSRDKAHAKAQKAMEVSKVKTNWSLRKGGTYTADARAMARALVGAGCSQEKVGKMIQYVASMAGRSVKHKMSRRTVQRALMEGGVAARIQLAHEMANADGVALSTDATTVRGENYESGFVMINKGTSHKMRIFSMTSTVSHSSETQLANIKFQISAISRLYQQSPLARRSKLNFELHDFARIVKTMNADHAADAKKLARLFEEWRNETSRILLGYEEIQRMEPPKIVEIVREIAATNLHEDTLTKSSMDTLAHRIGDEVFSNLPPEVKREIELFFWVGCSMHKELNCCVAFEKGMQLCYEGRPESERPVLLANRDNDATIQLAEEGGESTAAVRRALKVSERGAIKLISLFGALVNHKDDKKGLHDIYENYFRPTIGAGVRFPDTSNTRYQSHGRGGARLLSYLEEHRTFMDFVKDQKSKRTLNHMEQNIVKGLHCSRTIAQMIAFVLFCMAVMHPYALQVRGPGTEKLNMLDLGPLHDSVKIHMRKLIENPSILVSSSPDAHKLATLDGKPWSNQEAWAACVQLAPTHPDVVPLISAGLKEALDCFERFTEKFAVGGRIDTATPGERLAGCVSSTNDPNEGLLGMWRKFSRESPSSTVGHFTDQAMFRRNETQAFMDEVMNTDEDHQFLRQEACRIDESGAEKARQAELNAHKQQVVDERREKDAEKAEKARKETERLTAIGIELDRAEVEKMTDPKLKDQLELHRRRGDKEIPMKSHMKNKGERLAALLAAIGRLEGTVSVASSS</sequence>
<comment type="caution">
    <text evidence="2">The sequence shown here is derived from an EMBL/GenBank/DDBJ whole genome shotgun (WGS) entry which is preliminary data.</text>
</comment>